<sequence length="1088" mass="121829">MVISRLFSAPTAATKPWLFIDSSLGPGSRLPQMTRRRRSSSFASSEDYEPSQQPYHRSDGEEPMVEQAGSSLTDMSWMRSRLRDSTRSRALIAQQFVVGGALDSQTTDTQFVDYVVEGYPQCNDDSADDGIGSLADDEDSGRGSFRGSSDAPATEPEVAEDCPCAVQFRKLETELARAQRQTVLLQERLRYLQALYSLSEKRLQDLEYQQEPQDSDQSEPWLDPNEESQVLIGHVLFRTRGIGLGIRTRKRKRVDEHTDQVIEGEAGPSGRQNVAAASDTSPSELDGNPVYSEVTELSLVLPEDHGSGVQQGSGRHPVRANRMKLPARYQDLVPHGPSPLPPHRSPSPLASGSAHLPGDGVSVESSTQPRTAESSSLRPIFPIHPPRPVFRTKPNRFGLIREYIGEFPVVDPDDELPIEDLVESDLPSAELSPARPQISPHTATAPVSDHRSALIAPYPNMSTYLLGTWYWNTSRTKSTSDRNDLVSNVILHKEFVPHDLRHVNWAKIDKELANGSRTIFPTTDGWHHADVTISVPFAKDSPPRNFTVSGLVYRPLEEVVKAVCESHISARFHYRPFRLLWQPHTSAPEPLPAEQEVYGELYASKAFRDADAELQCSPREPGCNLPRAIIALMPWSDSTHLADFGDASLWPIYAQFGNQSKYTRARPSSNSCQHVAYIPKLPAEIHDFIHKFLQKEGIDPLLTHCRRELVQAIWRLLLSDKFVEACRHGIVVKCYDGVTRRLYIRIFTYSADYPEKVLLATIRDMGNCPCPRCLVPKDRICEIGTPQDKVARERKARVDDASRKAIVQQARGFIMSKGLGVNSTAVEAILKPQSLVPTLNAFSDRLGPDILPNFHSLFVPDFMHEWELGVWKGLMTHIVRILHAAKGGATREFNARFRKVPTFGRDVIRRFSANMSEMKQFAAHDFEDSLQCFIPVVDRLLPEPHNTIILDVVFLSAELHGLHKLHLHTEATTTIADAVLVEYGKALRRFKRVTCAAYHTVELPRETAARMRRQTHKAATTIQTPPSQSAMVTAASTRLQNTGDTPVLTSKRKEYNLNTYKHHSLGDYTASIRHQEKAIPTSWTVAVT</sequence>
<feature type="region of interest" description="Disordered" evidence="1">
    <location>
        <begin position="249"/>
        <end position="289"/>
    </location>
</feature>
<dbReference type="InterPro" id="IPR041078">
    <property type="entry name" value="Plavaka"/>
</dbReference>
<feature type="region of interest" description="Disordered" evidence="1">
    <location>
        <begin position="123"/>
        <end position="159"/>
    </location>
</feature>
<dbReference type="EMBL" id="CCBP010000415">
    <property type="protein sequence ID" value="CDO76810.1"/>
    <property type="molecule type" value="Genomic_DNA"/>
</dbReference>
<evidence type="ECO:0000256" key="1">
    <source>
        <dbReference type="SAM" id="MobiDB-lite"/>
    </source>
</evidence>
<dbReference type="Pfam" id="PF18759">
    <property type="entry name" value="Plavaka"/>
    <property type="match status" value="1"/>
</dbReference>
<name>A0A060SR45_PYCCI</name>
<dbReference type="STRING" id="5643.A0A060SR45"/>
<feature type="compositionally biased region" description="Polar residues" evidence="1">
    <location>
        <begin position="363"/>
        <end position="377"/>
    </location>
</feature>
<comment type="caution">
    <text evidence="2">The sequence shown here is derived from an EMBL/GenBank/DDBJ whole genome shotgun (WGS) entry which is preliminary data.</text>
</comment>
<dbReference type="OrthoDB" id="3208495at2759"/>
<feature type="compositionally biased region" description="Pro residues" evidence="1">
    <location>
        <begin position="336"/>
        <end position="345"/>
    </location>
</feature>
<protein>
    <submittedName>
        <fullName evidence="2">Uncharacterized protein</fullName>
    </submittedName>
</protein>
<gene>
    <name evidence="2" type="ORF">BN946_scf185033.g7</name>
</gene>
<feature type="region of interest" description="Disordered" evidence="1">
    <location>
        <begin position="28"/>
        <end position="72"/>
    </location>
</feature>
<proteinExistence type="predicted"/>
<accession>A0A060SR45</accession>
<keyword evidence="3" id="KW-1185">Reference proteome</keyword>
<evidence type="ECO:0000313" key="3">
    <source>
        <dbReference type="Proteomes" id="UP000029665"/>
    </source>
</evidence>
<dbReference type="HOGENOM" id="CLU_002498_1_0_1"/>
<feature type="region of interest" description="Disordered" evidence="1">
    <location>
        <begin position="330"/>
        <end position="383"/>
    </location>
</feature>
<reference evidence="2" key="1">
    <citation type="submission" date="2014-01" db="EMBL/GenBank/DDBJ databases">
        <title>The genome of the white-rot fungus Pycnoporus cinnabarinus: a basidiomycete model with a versatile arsenal for lignocellulosic biomass breakdown.</title>
        <authorList>
            <person name="Levasseur A."/>
            <person name="Lomascolo A."/>
            <person name="Ruiz-Duenas F.J."/>
            <person name="Uzan E."/>
            <person name="Piumi F."/>
            <person name="Kues U."/>
            <person name="Ram A.F.J."/>
            <person name="Murat C."/>
            <person name="Haon M."/>
            <person name="Benoit I."/>
            <person name="Arfi Y."/>
            <person name="Chevret D."/>
            <person name="Drula E."/>
            <person name="Kwon M.J."/>
            <person name="Gouret P."/>
            <person name="Lesage-Meessen L."/>
            <person name="Lombard V."/>
            <person name="Mariette J."/>
            <person name="Noirot C."/>
            <person name="Park J."/>
            <person name="Patyshakuliyeva A."/>
            <person name="Wieneger R.A.B."/>
            <person name="Wosten H.A.B."/>
            <person name="Martin F."/>
            <person name="Coutinho P.M."/>
            <person name="de Vries R."/>
            <person name="Martinez A.T."/>
            <person name="Klopp C."/>
            <person name="Pontarotti P."/>
            <person name="Henrissat B."/>
            <person name="Record E."/>
        </authorList>
    </citation>
    <scope>NUCLEOTIDE SEQUENCE [LARGE SCALE GENOMIC DNA]</scope>
    <source>
        <strain evidence="2">BRFM137</strain>
    </source>
</reference>
<dbReference type="AlphaFoldDB" id="A0A060SR45"/>
<evidence type="ECO:0000313" key="2">
    <source>
        <dbReference type="EMBL" id="CDO76810.1"/>
    </source>
</evidence>
<organism evidence="2 3">
    <name type="scientific">Pycnoporus cinnabarinus</name>
    <name type="common">Cinnabar-red polypore</name>
    <name type="synonym">Trametes cinnabarina</name>
    <dbReference type="NCBI Taxonomy" id="5643"/>
    <lineage>
        <taxon>Eukaryota</taxon>
        <taxon>Fungi</taxon>
        <taxon>Dikarya</taxon>
        <taxon>Basidiomycota</taxon>
        <taxon>Agaricomycotina</taxon>
        <taxon>Agaricomycetes</taxon>
        <taxon>Polyporales</taxon>
        <taxon>Polyporaceae</taxon>
        <taxon>Trametes</taxon>
    </lineage>
</organism>
<dbReference type="Proteomes" id="UP000029665">
    <property type="component" value="Unassembled WGS sequence"/>
</dbReference>